<evidence type="ECO:0000313" key="5">
    <source>
        <dbReference type="EMBL" id="KAH7294718.1"/>
    </source>
</evidence>
<feature type="coiled-coil region" evidence="3">
    <location>
        <begin position="696"/>
        <end position="723"/>
    </location>
</feature>
<organism evidence="5 6">
    <name type="scientific">Ceratopteris richardii</name>
    <name type="common">Triangle waterfern</name>
    <dbReference type="NCBI Taxonomy" id="49495"/>
    <lineage>
        <taxon>Eukaryota</taxon>
        <taxon>Viridiplantae</taxon>
        <taxon>Streptophyta</taxon>
        <taxon>Embryophyta</taxon>
        <taxon>Tracheophyta</taxon>
        <taxon>Polypodiopsida</taxon>
        <taxon>Polypodiidae</taxon>
        <taxon>Polypodiales</taxon>
        <taxon>Pteridineae</taxon>
        <taxon>Pteridaceae</taxon>
        <taxon>Parkerioideae</taxon>
        <taxon>Ceratopteris</taxon>
    </lineage>
</organism>
<dbReference type="AlphaFoldDB" id="A0A8T2RGI4"/>
<feature type="coiled-coil region" evidence="3">
    <location>
        <begin position="85"/>
        <end position="240"/>
    </location>
</feature>
<dbReference type="OrthoDB" id="1917992at2759"/>
<dbReference type="EMBL" id="CM035432">
    <property type="protein sequence ID" value="KAH7294718.1"/>
    <property type="molecule type" value="Genomic_DNA"/>
</dbReference>
<dbReference type="EMBL" id="CM035432">
    <property type="protein sequence ID" value="KAH7294716.1"/>
    <property type="molecule type" value="Genomic_DNA"/>
</dbReference>
<gene>
    <name evidence="5" type="ORF">KP509_27G014900</name>
</gene>
<feature type="region of interest" description="Disordered" evidence="4">
    <location>
        <begin position="306"/>
        <end position="328"/>
    </location>
</feature>
<keyword evidence="2 3" id="KW-0175">Coiled coil</keyword>
<accession>A0A8T2RGI4</accession>
<dbReference type="EMBL" id="CM035432">
    <property type="protein sequence ID" value="KAH7294715.1"/>
    <property type="molecule type" value="Genomic_DNA"/>
</dbReference>
<comment type="caution">
    <text evidence="5">The sequence shown here is derived from an EMBL/GenBank/DDBJ whole genome shotgun (WGS) entry which is preliminary data.</text>
</comment>
<dbReference type="PANTHER" id="PTHR31580:SF4">
    <property type="entry name" value="FILAMENT-LIKE PLANT PROTEIN 6"/>
    <property type="match status" value="1"/>
</dbReference>
<feature type="region of interest" description="Disordered" evidence="4">
    <location>
        <begin position="256"/>
        <end position="284"/>
    </location>
</feature>
<dbReference type="Pfam" id="PF05911">
    <property type="entry name" value="FPP"/>
    <property type="match status" value="2"/>
</dbReference>
<evidence type="ECO:0000256" key="3">
    <source>
        <dbReference type="SAM" id="Coils"/>
    </source>
</evidence>
<dbReference type="EMBL" id="CM035432">
    <property type="protein sequence ID" value="KAH7294714.1"/>
    <property type="molecule type" value="Genomic_DNA"/>
</dbReference>
<feature type="region of interest" description="Disordered" evidence="4">
    <location>
        <begin position="920"/>
        <end position="944"/>
    </location>
</feature>
<protein>
    <recommendedName>
        <fullName evidence="7">Filament-like plant protein 7</fullName>
    </recommendedName>
</protein>
<dbReference type="PANTHER" id="PTHR31580">
    <property type="entry name" value="FILAMENT-LIKE PLANT PROTEIN 4"/>
    <property type="match status" value="1"/>
</dbReference>
<evidence type="ECO:0000256" key="2">
    <source>
        <dbReference type="ARBA" id="ARBA00023054"/>
    </source>
</evidence>
<dbReference type="EMBL" id="CM035432">
    <property type="protein sequence ID" value="KAH7294717.1"/>
    <property type="molecule type" value="Genomic_DNA"/>
</dbReference>
<sequence>MEKRSWPWKKKIADKSSIFSDVDEKVRNLNEKLIAADELARQHATVAEEAVSGWENAKAEAMSLQYEIDAVLEQKEAAEVRVFHLDGALKECKQQLRQVREEQEEAIHEAVLKRSRQWDEMKSDLEERLADAERRLIDFENQKALLHRTDEERADAVAELGRVRSDSEAQIKKLEMQVQTLDKQNTSLKYEIVVLNKELSIRNQEREMNNRALDRANQQHAENSKRIAKLENECQRLRSLVRKKLPGPGALMQMKLEAGTEAERTDGRGKRRSNAKASISPKAAHSEFLSSKDLCSQSTDKLLREEDQVGPLQRSPRITFTGPRSHIDRTRLSVSEDGNDDDDQSVAESWASGITLEAAYVHREHLQQADDNHSVVSFETLNSIDDFLEIERLVALPSDKEKTKTISKPEQTLSNISEDVFVKDVALRDGDVKICTELSDQQEQLNQLSSRINMLSEHNFFSLQRRIIAILENPEKKEPEMIFKKLKRVVIASKCATINGEQAAQGSSQPGDAERKINSILPSNCSNFEKTSHTEPWISKVICVVEEIASKIIIDNRERQTGGGNRHNGKQSKAELPLSELETSLKSFNATGNAYLFGKAELVQFMAALYSVLNHLNTSILAHKPFNVRLKWRPESAQVAEQEVLSDVGSPFSLSGSSDHSDSILRKDLSADERFANRKLKAVNEFSRMGSSSEVIVRLKQEKSELQRRLREETDKFNAVKDQLGASEKLVASFRARLAAAQLSLVSENNSLSFSAMKAQEDSLHEDIQQKKLEGNRELKNEQLQTQCDGSGTFQSVTPRFSSGNIQNGDKGHLQIADATEKLAECQRTILVLGQQLKDIASTNDGDLSHINESHRAAHSTLESVLSTLKKGDLGSLTHFEVNSASEVSSEETLFTTSTTSRTKPILQLFAAAMSKPLNPEAAPISRKHTNSLSKLFQRHKGPS</sequence>
<evidence type="ECO:0000313" key="6">
    <source>
        <dbReference type="Proteomes" id="UP000825935"/>
    </source>
</evidence>
<evidence type="ECO:0000256" key="1">
    <source>
        <dbReference type="ARBA" id="ARBA00005921"/>
    </source>
</evidence>
<dbReference type="InterPro" id="IPR008587">
    <property type="entry name" value="FPP_plant"/>
</dbReference>
<keyword evidence="6" id="KW-1185">Reference proteome</keyword>
<evidence type="ECO:0008006" key="7">
    <source>
        <dbReference type="Google" id="ProtNLM"/>
    </source>
</evidence>
<evidence type="ECO:0000256" key="4">
    <source>
        <dbReference type="SAM" id="MobiDB-lite"/>
    </source>
</evidence>
<comment type="similarity">
    <text evidence="1">Belongs to the FPP family.</text>
</comment>
<reference evidence="5 6" key="1">
    <citation type="submission" date="2021-08" db="EMBL/GenBank/DDBJ databases">
        <title>WGS assembly of Ceratopteris richardii.</title>
        <authorList>
            <person name="Marchant D.B."/>
            <person name="Chen G."/>
            <person name="Jenkins J."/>
            <person name="Shu S."/>
            <person name="Leebens-Mack J."/>
            <person name="Grimwood J."/>
            <person name="Schmutz J."/>
            <person name="Soltis P."/>
            <person name="Soltis D."/>
            <person name="Chen Z.-H."/>
        </authorList>
    </citation>
    <scope>NUCLEOTIDE SEQUENCE [LARGE SCALE GENOMIC DNA]</scope>
    <source>
        <strain evidence="5">Whitten #5841</strain>
        <tissue evidence="5">Leaf</tissue>
    </source>
</reference>
<dbReference type="Proteomes" id="UP000825935">
    <property type="component" value="Chromosome 27"/>
</dbReference>
<proteinExistence type="inferred from homology"/>
<name>A0A8T2RGI4_CERRI</name>